<reference evidence="8 9" key="1">
    <citation type="journal article" date="2011" name="J. Bacteriol.">
        <title>Complete genome sequence of seawater bacterium Glaciecola nitratireducens FR1064T.</title>
        <authorList>
            <person name="Bian F."/>
            <person name="Qin Q.L."/>
            <person name="Xie B.B."/>
            <person name="Shu Y.L."/>
            <person name="Zhang X.Y."/>
            <person name="Yu Y."/>
            <person name="Chen B."/>
            <person name="Chen X.L."/>
            <person name="Zhou B.C."/>
            <person name="Zhang Y.Z."/>
        </authorList>
    </citation>
    <scope>NUCLEOTIDE SEQUENCE [LARGE SCALE GENOMIC DNA]</scope>
    <source>
        <strain evidence="9">JCM 12485 / KCTC 12276 / FR1064</strain>
    </source>
</reference>
<dbReference type="InterPro" id="IPR000160">
    <property type="entry name" value="GGDEF_dom"/>
</dbReference>
<dbReference type="SMART" id="SM00267">
    <property type="entry name" value="GGDEF"/>
    <property type="match status" value="1"/>
</dbReference>
<feature type="transmembrane region" description="Helical" evidence="4">
    <location>
        <begin position="287"/>
        <end position="306"/>
    </location>
</feature>
<dbReference type="InterPro" id="IPR001633">
    <property type="entry name" value="EAL_dom"/>
</dbReference>
<keyword evidence="4" id="KW-1133">Transmembrane helix</keyword>
<dbReference type="Pfam" id="PF00563">
    <property type="entry name" value="EAL"/>
    <property type="match status" value="1"/>
</dbReference>
<dbReference type="SUPFAM" id="SSF141868">
    <property type="entry name" value="EAL domain-like"/>
    <property type="match status" value="1"/>
</dbReference>
<dbReference type="eggNOG" id="COG5001">
    <property type="taxonomic scope" value="Bacteria"/>
</dbReference>
<evidence type="ECO:0000256" key="3">
    <source>
        <dbReference type="SAM" id="MobiDB-lite"/>
    </source>
</evidence>
<dbReference type="STRING" id="1085623.GNIT_0161"/>
<dbReference type="PANTHER" id="PTHR44757">
    <property type="entry name" value="DIGUANYLATE CYCLASE DGCP"/>
    <property type="match status" value="1"/>
</dbReference>
<dbReference type="Gene3D" id="3.20.20.450">
    <property type="entry name" value="EAL domain"/>
    <property type="match status" value="1"/>
</dbReference>
<dbReference type="CDD" id="cd06225">
    <property type="entry name" value="HAMP"/>
    <property type="match status" value="1"/>
</dbReference>
<dbReference type="EMBL" id="CP003060">
    <property type="protein sequence ID" value="AEP28315.1"/>
    <property type="molecule type" value="Genomic_DNA"/>
</dbReference>
<evidence type="ECO:0000259" key="7">
    <source>
        <dbReference type="PROSITE" id="PS50887"/>
    </source>
</evidence>
<dbReference type="SUPFAM" id="SSF55073">
    <property type="entry name" value="Nucleotide cyclase"/>
    <property type="match status" value="1"/>
</dbReference>
<accession>G4QIX6</accession>
<evidence type="ECO:0000259" key="6">
    <source>
        <dbReference type="PROSITE" id="PS50885"/>
    </source>
</evidence>
<feature type="domain" description="EAL" evidence="5">
    <location>
        <begin position="706"/>
        <end position="960"/>
    </location>
</feature>
<evidence type="ECO:0000256" key="4">
    <source>
        <dbReference type="SAM" id="Phobius"/>
    </source>
</evidence>
<dbReference type="InterPro" id="IPR029016">
    <property type="entry name" value="GAF-like_dom_sf"/>
</dbReference>
<gene>
    <name evidence="8" type="ordered locus">GNIT_0161</name>
</gene>
<sequence length="970" mass="107683">MKASDRSSKATKHTYPPATRRDDSDAAEQYDSMASAGGMHVITRRLFLIFVSFALLPVIVLSGIAIVYVADAAQRQVEETLMIQNRVFADQTMARLSAAERYLRLAREELLSSDEPLSEGWKSSELLNFSTTSVSYMPASFLSNSLDAQRITHLGTGRAILLRQPNSSGVDSIYMAMLADPAQPIKGSVVMRITENYIFGEPDLRDLRQDNCVYGALGLVLLATNNEICGAFDTTILGHQGNLHASPASKPLTLVYREIFLNENFRMSPWWVGIASPDADILRESTLFGNTFLGIAILLLLVLSLLSTRLIRRQMLPLNAIMSGIKRAAKQHYDKPVLVSSGDEFEAVANAFNDMSHRVSHQLTTMASMSEIDRLILSRGKKEDIIRIVLFKMGSVLPGDHFALMLFDAKDSMSSQIYRQNTGAGSDLLVIETTVTAESKSLIARDEKEVHSGEHLKLSGLIKAIGGNIHHHYQFVPLNSSGQLIGAMVVAFQTQPTIDEQSWRLASSFADRIAVGLTNAEWEETLFHQANFDSLTNLLNRPALISELHQRIARAQREKLHFGMIFIDLDNFKLVNDSLGHDQGDQLIAAIATRLLECVREDDIVARLGGDEFIVLTGESHSAEESAAACNATATRLLKAIQRPLALLGTELRNEASLGIALFPDDGTDPNVLMRNADTAMYHAKSEGRARIEFYSKHLNDSVVTLMRFSSELKQALERNEFILHYQPKVCAQTHRIVGAEALIRWQHPDRGQINPDEFLGAAQKLGMMNLIGEWVLENALRQIATWRQQERTTVPISINVETSQIQLSEFVDTVTKQLNRFGLTGEDLEIEVTEGMLIDHLEASISTLQQLRYSGIKISIDDYGTGYSSMNYMKQLPIDKLKIDRSFIINLTTDPIDQAIVTSTIALAKSLGMGVVAEGVEDHQQAVLLKEYGCDELQGYLFSRPLCALEFAKLLDADLLLRQANRTST</sequence>
<dbReference type="CDD" id="cd01949">
    <property type="entry name" value="GGDEF"/>
    <property type="match status" value="1"/>
</dbReference>
<protein>
    <recommendedName>
        <fullName evidence="1">cyclic-guanylate-specific phosphodiesterase</fullName>
        <ecNumber evidence="1">3.1.4.52</ecNumber>
    </recommendedName>
</protein>
<evidence type="ECO:0000256" key="1">
    <source>
        <dbReference type="ARBA" id="ARBA00012282"/>
    </source>
</evidence>
<dbReference type="GO" id="GO:0016020">
    <property type="term" value="C:membrane"/>
    <property type="evidence" value="ECO:0007669"/>
    <property type="project" value="InterPro"/>
</dbReference>
<dbReference type="PROSITE" id="PS50883">
    <property type="entry name" value="EAL"/>
    <property type="match status" value="1"/>
</dbReference>
<keyword evidence="2" id="KW-0973">c-di-GMP</keyword>
<dbReference type="InterPro" id="IPR003660">
    <property type="entry name" value="HAMP_dom"/>
</dbReference>
<dbReference type="InterPro" id="IPR052155">
    <property type="entry name" value="Biofilm_reg_signaling"/>
</dbReference>
<dbReference type="PANTHER" id="PTHR44757:SF2">
    <property type="entry name" value="BIOFILM ARCHITECTURE MAINTENANCE PROTEIN MBAA"/>
    <property type="match status" value="1"/>
</dbReference>
<dbReference type="InterPro" id="IPR035919">
    <property type="entry name" value="EAL_sf"/>
</dbReference>
<proteinExistence type="predicted"/>
<dbReference type="GO" id="GO:0007165">
    <property type="term" value="P:signal transduction"/>
    <property type="evidence" value="ECO:0007669"/>
    <property type="project" value="InterPro"/>
</dbReference>
<evidence type="ECO:0000259" key="5">
    <source>
        <dbReference type="PROSITE" id="PS50883"/>
    </source>
</evidence>
<dbReference type="Pfam" id="PF00990">
    <property type="entry name" value="GGDEF"/>
    <property type="match status" value="1"/>
</dbReference>
<keyword evidence="4" id="KW-0812">Transmembrane</keyword>
<dbReference type="Proteomes" id="UP000009282">
    <property type="component" value="Chromosome"/>
</dbReference>
<dbReference type="FunFam" id="3.20.20.450:FF:000001">
    <property type="entry name" value="Cyclic di-GMP phosphodiesterase yahA"/>
    <property type="match status" value="1"/>
</dbReference>
<dbReference type="CDD" id="cd01948">
    <property type="entry name" value="EAL"/>
    <property type="match status" value="1"/>
</dbReference>
<dbReference type="InterPro" id="IPR043128">
    <property type="entry name" value="Rev_trsase/Diguanyl_cyclase"/>
</dbReference>
<dbReference type="EC" id="3.1.4.52" evidence="1"/>
<dbReference type="GO" id="GO:0071111">
    <property type="term" value="F:cyclic-guanylate-specific phosphodiesterase activity"/>
    <property type="evidence" value="ECO:0007669"/>
    <property type="project" value="UniProtKB-EC"/>
</dbReference>
<keyword evidence="9" id="KW-1185">Reference proteome</keyword>
<feature type="domain" description="GGDEF" evidence="7">
    <location>
        <begin position="560"/>
        <end position="697"/>
    </location>
</feature>
<dbReference type="Gene3D" id="3.30.70.270">
    <property type="match status" value="1"/>
</dbReference>
<dbReference type="PROSITE" id="PS50887">
    <property type="entry name" value="GGDEF"/>
    <property type="match status" value="1"/>
</dbReference>
<dbReference type="Pfam" id="PF00672">
    <property type="entry name" value="HAMP"/>
    <property type="match status" value="1"/>
</dbReference>
<dbReference type="PROSITE" id="PS50885">
    <property type="entry name" value="HAMP"/>
    <property type="match status" value="1"/>
</dbReference>
<name>G4QIX6_GLANF</name>
<feature type="region of interest" description="Disordered" evidence="3">
    <location>
        <begin position="1"/>
        <end position="29"/>
    </location>
</feature>
<feature type="domain" description="HAMP" evidence="6">
    <location>
        <begin position="312"/>
        <end position="364"/>
    </location>
</feature>
<dbReference type="Gene3D" id="3.30.450.40">
    <property type="match status" value="1"/>
</dbReference>
<dbReference type="InterPro" id="IPR029787">
    <property type="entry name" value="Nucleotide_cyclase"/>
</dbReference>
<dbReference type="SMART" id="SM00304">
    <property type="entry name" value="HAMP"/>
    <property type="match status" value="1"/>
</dbReference>
<evidence type="ECO:0000256" key="2">
    <source>
        <dbReference type="ARBA" id="ARBA00022636"/>
    </source>
</evidence>
<dbReference type="AlphaFoldDB" id="G4QIX6"/>
<keyword evidence="4" id="KW-0472">Membrane</keyword>
<feature type="transmembrane region" description="Helical" evidence="4">
    <location>
        <begin position="46"/>
        <end position="70"/>
    </location>
</feature>
<organism evidence="8 9">
    <name type="scientific">Glaciecola nitratireducens (strain JCM 12485 / KCTC 12276 / FR1064)</name>
    <dbReference type="NCBI Taxonomy" id="1085623"/>
    <lineage>
        <taxon>Bacteria</taxon>
        <taxon>Pseudomonadati</taxon>
        <taxon>Pseudomonadota</taxon>
        <taxon>Gammaproteobacteria</taxon>
        <taxon>Alteromonadales</taxon>
        <taxon>Alteromonadaceae</taxon>
        <taxon>Brumicola</taxon>
    </lineage>
</organism>
<evidence type="ECO:0000313" key="9">
    <source>
        <dbReference type="Proteomes" id="UP000009282"/>
    </source>
</evidence>
<dbReference type="SMART" id="SM00052">
    <property type="entry name" value="EAL"/>
    <property type="match status" value="1"/>
</dbReference>
<dbReference type="HOGENOM" id="CLU_000445_70_46_6"/>
<dbReference type="Gene3D" id="6.10.340.10">
    <property type="match status" value="1"/>
</dbReference>
<dbReference type="NCBIfam" id="TIGR00254">
    <property type="entry name" value="GGDEF"/>
    <property type="match status" value="1"/>
</dbReference>
<evidence type="ECO:0000313" key="8">
    <source>
        <dbReference type="EMBL" id="AEP28315.1"/>
    </source>
</evidence>
<dbReference type="KEGG" id="gni:GNIT_0161"/>
<dbReference type="SUPFAM" id="SSF55781">
    <property type="entry name" value="GAF domain-like"/>
    <property type="match status" value="1"/>
</dbReference>